<feature type="transmembrane region" description="Helical" evidence="1">
    <location>
        <begin position="132"/>
        <end position="156"/>
    </location>
</feature>
<evidence type="ECO:0000256" key="2">
    <source>
        <dbReference type="SAM" id="SignalP"/>
    </source>
</evidence>
<dbReference type="Pfam" id="PF10355">
    <property type="entry name" value="Ytp1"/>
    <property type="match status" value="1"/>
</dbReference>
<keyword evidence="1" id="KW-1133">Transmembrane helix</keyword>
<keyword evidence="2" id="KW-0732">Signal</keyword>
<dbReference type="STRING" id="879819.A0A0J1AUB2"/>
<feature type="transmembrane region" description="Helical" evidence="1">
    <location>
        <begin position="101"/>
        <end position="120"/>
    </location>
</feature>
<dbReference type="RefSeq" id="XP_018275375.1">
    <property type="nucleotide sequence ID" value="XM_018424492.1"/>
</dbReference>
<keyword evidence="6" id="KW-1185">Reference proteome</keyword>
<dbReference type="OrthoDB" id="4137487at2759"/>
<evidence type="ECO:0000313" key="5">
    <source>
        <dbReference type="EMBL" id="KLT38884.1"/>
    </source>
</evidence>
<keyword evidence="1" id="KW-0812">Transmembrane</keyword>
<feature type="transmembrane region" description="Helical" evidence="1">
    <location>
        <begin position="232"/>
        <end position="251"/>
    </location>
</feature>
<feature type="transmembrane region" description="Helical" evidence="1">
    <location>
        <begin position="168"/>
        <end position="192"/>
    </location>
</feature>
<dbReference type="PANTHER" id="PTHR31685">
    <property type="entry name" value="INTEGRAL MEMBRANE PROTEIN (AFU_ORTHOLOGUE AFUA_6G12730)-RELATED"/>
    <property type="match status" value="1"/>
</dbReference>
<feature type="transmembrane region" description="Helical" evidence="1">
    <location>
        <begin position="37"/>
        <end position="56"/>
    </location>
</feature>
<dbReference type="InterPro" id="IPR018827">
    <property type="entry name" value="YTP1_C"/>
</dbReference>
<feature type="chain" id="PRO_5005247760" evidence="2">
    <location>
        <begin position="22"/>
        <end position="453"/>
    </location>
</feature>
<dbReference type="Proteomes" id="UP000053611">
    <property type="component" value="Unassembled WGS sequence"/>
</dbReference>
<gene>
    <name evidence="5" type="ORF">CC85DRAFT_289070</name>
</gene>
<evidence type="ECO:0000259" key="3">
    <source>
        <dbReference type="Pfam" id="PF10348"/>
    </source>
</evidence>
<organism evidence="5 6">
    <name type="scientific">Cutaneotrichosporon oleaginosum</name>
    <dbReference type="NCBI Taxonomy" id="879819"/>
    <lineage>
        <taxon>Eukaryota</taxon>
        <taxon>Fungi</taxon>
        <taxon>Dikarya</taxon>
        <taxon>Basidiomycota</taxon>
        <taxon>Agaricomycotina</taxon>
        <taxon>Tremellomycetes</taxon>
        <taxon>Trichosporonales</taxon>
        <taxon>Trichosporonaceae</taxon>
        <taxon>Cutaneotrichosporon</taxon>
    </lineage>
</organism>
<feature type="domain" description="Protein YTP1-like C-terminal" evidence="4">
    <location>
        <begin position="144"/>
        <end position="379"/>
    </location>
</feature>
<dbReference type="AlphaFoldDB" id="A0A0J1AUB2"/>
<feature type="domain" description="DUF2427" evidence="3">
    <location>
        <begin position="28"/>
        <end position="119"/>
    </location>
</feature>
<name>A0A0J1AUB2_9TREE</name>
<proteinExistence type="predicted"/>
<feature type="transmembrane region" description="Helical" evidence="1">
    <location>
        <begin position="258"/>
        <end position="276"/>
    </location>
</feature>
<feature type="signal peptide" evidence="2">
    <location>
        <begin position="1"/>
        <end position="21"/>
    </location>
</feature>
<evidence type="ECO:0000259" key="4">
    <source>
        <dbReference type="Pfam" id="PF10355"/>
    </source>
</evidence>
<dbReference type="InterPro" id="IPR018825">
    <property type="entry name" value="DUF2427"/>
</dbReference>
<dbReference type="PANTHER" id="PTHR31685:SF2">
    <property type="entry name" value="PROTEIN YTP1"/>
    <property type="match status" value="1"/>
</dbReference>
<dbReference type="CDD" id="cd08760">
    <property type="entry name" value="Cyt_b561_FRRS1_like"/>
    <property type="match status" value="1"/>
</dbReference>
<keyword evidence="1" id="KW-0472">Membrane</keyword>
<sequence>MRAPLALVALLPLALAHGHHAAVDIDPKVPIDWIMYTHMVVQTFVWAILFPIGMVLGLSKSRFHVPVQAVGVVATLVGSWLGHHHGGREFPATVHSIMAKIVFWVLMVQTACGVFLRLHVLENTVRPWVRRVHGPLGMAFPIIGWTQILMGVVTALGFCRGGEINQCLAHYIMGSAFIGYAAILVIMLNVGGGWLARRGFSQEMLDSSVILLWGIINTFTEHQGGPWTHKDMQHTMMGVLWWAGGLLGVFLSRKGKRCFVPAVIIIMTGWGMSAHQQELMISSKIHSMFGYALILAGVLRVIEVCFVLHDGPTPSPTVRVFQHLPPYLLTLGGIMFMSATHEEMKNADALGIDHVTYALFDFSLSFLVYLVITFLVHLYANSGRNAALNEAEAGYAKLTQREEVAEGAEIFELTEANGSEDSVSTGESDAVKIGGEDEVDWMQHEGRRGGLRL</sequence>
<reference evidence="5 6" key="1">
    <citation type="submission" date="2015-03" db="EMBL/GenBank/DDBJ databases">
        <title>Genomics and transcriptomics of the oil-accumulating basidiomycete yeast T. oleaginosus allow insights into substrate utilization and the diverse evolutionary trajectories of mating systems in fungi.</title>
        <authorList>
            <consortium name="DOE Joint Genome Institute"/>
            <person name="Kourist R."/>
            <person name="Kracht O."/>
            <person name="Bracharz F."/>
            <person name="Lipzen A."/>
            <person name="Nolan M."/>
            <person name="Ohm R."/>
            <person name="Grigoriev I."/>
            <person name="Sun S."/>
            <person name="Heitman J."/>
            <person name="Bruck T."/>
            <person name="Nowrousian M."/>
        </authorList>
    </citation>
    <scope>NUCLEOTIDE SEQUENCE [LARGE SCALE GENOMIC DNA]</scope>
    <source>
        <strain evidence="5 6">IBC0246</strain>
    </source>
</reference>
<evidence type="ECO:0000256" key="1">
    <source>
        <dbReference type="SAM" id="Phobius"/>
    </source>
</evidence>
<dbReference type="EMBL" id="KQ087278">
    <property type="protein sequence ID" value="KLT38884.1"/>
    <property type="molecule type" value="Genomic_DNA"/>
</dbReference>
<dbReference type="GeneID" id="28985095"/>
<feature type="transmembrane region" description="Helical" evidence="1">
    <location>
        <begin position="288"/>
        <end position="308"/>
    </location>
</feature>
<feature type="transmembrane region" description="Helical" evidence="1">
    <location>
        <begin position="320"/>
        <end position="339"/>
    </location>
</feature>
<dbReference type="Pfam" id="PF10348">
    <property type="entry name" value="DUF2427"/>
    <property type="match status" value="1"/>
</dbReference>
<accession>A0A0J1AUB2</accession>
<evidence type="ECO:0000313" key="6">
    <source>
        <dbReference type="Proteomes" id="UP000053611"/>
    </source>
</evidence>
<feature type="transmembrane region" description="Helical" evidence="1">
    <location>
        <begin position="359"/>
        <end position="380"/>
    </location>
</feature>
<protein>
    <submittedName>
        <fullName evidence="5">Membrane protein</fullName>
    </submittedName>
</protein>